<organism evidence="9 10">
    <name type="scientific">Ogataea parapolymorpha (strain ATCC 26012 / BCRC 20466 / JCM 22074 / NRRL Y-7560 / DL-1)</name>
    <name type="common">Yeast</name>
    <name type="synonym">Hansenula polymorpha</name>
    <dbReference type="NCBI Taxonomy" id="871575"/>
    <lineage>
        <taxon>Eukaryota</taxon>
        <taxon>Fungi</taxon>
        <taxon>Dikarya</taxon>
        <taxon>Ascomycota</taxon>
        <taxon>Saccharomycotina</taxon>
        <taxon>Pichiomycetes</taxon>
        <taxon>Pichiales</taxon>
        <taxon>Pichiaceae</taxon>
        <taxon>Ogataea</taxon>
    </lineage>
</organism>
<proteinExistence type="predicted"/>
<evidence type="ECO:0000313" key="9">
    <source>
        <dbReference type="EMBL" id="ESW95885.1"/>
    </source>
</evidence>
<dbReference type="GO" id="GO:0005886">
    <property type="term" value="C:plasma membrane"/>
    <property type="evidence" value="ECO:0007669"/>
    <property type="project" value="TreeGrafter"/>
</dbReference>
<dbReference type="Pfam" id="PF03600">
    <property type="entry name" value="CitMHS"/>
    <property type="match status" value="1"/>
</dbReference>
<dbReference type="PROSITE" id="PS51382">
    <property type="entry name" value="SPX"/>
    <property type="match status" value="1"/>
</dbReference>
<feature type="transmembrane region" description="Helical" evidence="7">
    <location>
        <begin position="727"/>
        <end position="757"/>
    </location>
</feature>
<dbReference type="RefSeq" id="XP_013932315.1">
    <property type="nucleotide sequence ID" value="XM_014076840.1"/>
</dbReference>
<evidence type="ECO:0000256" key="7">
    <source>
        <dbReference type="SAM" id="Phobius"/>
    </source>
</evidence>
<feature type="transmembrane region" description="Helical" evidence="7">
    <location>
        <begin position="591"/>
        <end position="614"/>
    </location>
</feature>
<evidence type="ECO:0000256" key="5">
    <source>
        <dbReference type="ARBA" id="ARBA00023136"/>
    </source>
</evidence>
<feature type="transmembrane region" description="Helical" evidence="7">
    <location>
        <begin position="691"/>
        <end position="715"/>
    </location>
</feature>
<evidence type="ECO:0000256" key="2">
    <source>
        <dbReference type="ARBA" id="ARBA00022448"/>
    </source>
</evidence>
<dbReference type="GO" id="GO:0005315">
    <property type="term" value="F:phosphate transmembrane transporter activity"/>
    <property type="evidence" value="ECO:0007669"/>
    <property type="project" value="TreeGrafter"/>
</dbReference>
<keyword evidence="6" id="KW-0175">Coiled coil</keyword>
<dbReference type="InterPro" id="IPR004680">
    <property type="entry name" value="Cit_transptr-like_dom"/>
</dbReference>
<dbReference type="Proteomes" id="UP000008673">
    <property type="component" value="Unassembled WGS sequence"/>
</dbReference>
<evidence type="ECO:0000256" key="1">
    <source>
        <dbReference type="ARBA" id="ARBA00004141"/>
    </source>
</evidence>
<keyword evidence="2" id="KW-0813">Transport</keyword>
<reference evidence="9 10" key="1">
    <citation type="journal article" date="2013" name="BMC Genomics">
        <title>Genome sequence and analysis of methylotrophic yeast Hansenula polymorpha DL1.</title>
        <authorList>
            <person name="Ravin N.V."/>
            <person name="Eldarov M.A."/>
            <person name="Kadnikov V.V."/>
            <person name="Beletsky A.V."/>
            <person name="Schneider J."/>
            <person name="Mardanova E.S."/>
            <person name="Smekalova E.M."/>
            <person name="Zvereva M.I."/>
            <person name="Dontsova O.A."/>
            <person name="Mardanov A.V."/>
            <person name="Skryabin K.G."/>
        </authorList>
    </citation>
    <scope>NUCLEOTIDE SEQUENCE [LARGE SCALE GENOMIC DNA]</scope>
    <source>
        <strain evidence="10">ATCC 26012 / BCRC 20466 / JCM 22074 / NRRL Y-7560 / DL-1</strain>
    </source>
</reference>
<evidence type="ECO:0000256" key="4">
    <source>
        <dbReference type="ARBA" id="ARBA00022989"/>
    </source>
</evidence>
<feature type="domain" description="SPX" evidence="8">
    <location>
        <begin position="1"/>
        <end position="266"/>
    </location>
</feature>
<feature type="transmembrane region" description="Helical" evidence="7">
    <location>
        <begin position="410"/>
        <end position="438"/>
    </location>
</feature>
<gene>
    <name evidence="9" type="ORF">HPODL_02532</name>
</gene>
<dbReference type="EMBL" id="AEOI02000010">
    <property type="protein sequence ID" value="ESW95885.1"/>
    <property type="molecule type" value="Genomic_DNA"/>
</dbReference>
<dbReference type="PANTHER" id="PTHR10283:SF110">
    <property type="entry name" value="INORGANIC PHOSPHATE TRANSPORTER PHO87-RELATED"/>
    <property type="match status" value="1"/>
</dbReference>
<dbReference type="HOGENOM" id="CLU_005170_8_0_1"/>
<name>W1Q953_OGAPD</name>
<feature type="transmembrane region" description="Helical" evidence="7">
    <location>
        <begin position="377"/>
        <end position="398"/>
    </location>
</feature>
<evidence type="ECO:0000313" key="10">
    <source>
        <dbReference type="Proteomes" id="UP000008673"/>
    </source>
</evidence>
<feature type="transmembrane region" description="Helical" evidence="7">
    <location>
        <begin position="508"/>
        <end position="536"/>
    </location>
</feature>
<dbReference type="GO" id="GO:0006817">
    <property type="term" value="P:phosphate ion transport"/>
    <property type="evidence" value="ECO:0007669"/>
    <property type="project" value="TreeGrafter"/>
</dbReference>
<evidence type="ECO:0000256" key="3">
    <source>
        <dbReference type="ARBA" id="ARBA00022692"/>
    </source>
</evidence>
<dbReference type="AlphaFoldDB" id="W1Q953"/>
<keyword evidence="3 7" id="KW-0812">Transmembrane</keyword>
<dbReference type="OrthoDB" id="10260443at2759"/>
<evidence type="ECO:0000256" key="6">
    <source>
        <dbReference type="SAM" id="Coils"/>
    </source>
</evidence>
<dbReference type="CDD" id="cd14478">
    <property type="entry name" value="SPX_PHO87_PHO90_like"/>
    <property type="match status" value="1"/>
</dbReference>
<feature type="transmembrane region" description="Helical" evidence="7">
    <location>
        <begin position="661"/>
        <end position="679"/>
    </location>
</feature>
<keyword evidence="5 7" id="KW-0472">Membrane</keyword>
<dbReference type="KEGG" id="opa:HPODL_02532"/>
<dbReference type="InterPro" id="IPR004331">
    <property type="entry name" value="SPX_dom"/>
</dbReference>
<protein>
    <submittedName>
        <fullName evidence="9">Inorganic phosphate transporter PHO87</fullName>
    </submittedName>
</protein>
<dbReference type="GO" id="GO:0006797">
    <property type="term" value="P:polyphosphate metabolic process"/>
    <property type="evidence" value="ECO:0007669"/>
    <property type="project" value="TreeGrafter"/>
</dbReference>
<dbReference type="OMA" id="VTLQYMN"/>
<accession>W1Q953</accession>
<feature type="transmembrane region" description="Helical" evidence="7">
    <location>
        <begin position="635"/>
        <end position="655"/>
    </location>
</feature>
<feature type="coiled-coil region" evidence="6">
    <location>
        <begin position="75"/>
        <end position="105"/>
    </location>
</feature>
<keyword evidence="10" id="KW-1185">Reference proteome</keyword>
<keyword evidence="4 7" id="KW-1133">Transmembrane helix</keyword>
<dbReference type="Pfam" id="PF03105">
    <property type="entry name" value="SPX"/>
    <property type="match status" value="1"/>
</dbReference>
<dbReference type="eggNOG" id="KOG1281">
    <property type="taxonomic scope" value="Eukaryota"/>
</dbReference>
<feature type="transmembrane region" description="Helical" evidence="7">
    <location>
        <begin position="810"/>
        <end position="834"/>
    </location>
</feature>
<dbReference type="PANTHER" id="PTHR10283">
    <property type="entry name" value="SOLUTE CARRIER FAMILY 13 MEMBER"/>
    <property type="match status" value="1"/>
</dbReference>
<feature type="transmembrane region" description="Helical" evidence="7">
    <location>
        <begin position="458"/>
        <end position="487"/>
    </location>
</feature>
<comment type="caution">
    <text evidence="9">The sequence shown here is derived from an EMBL/GenBank/DDBJ whole genome shotgun (WGS) entry which is preliminary data.</text>
</comment>
<dbReference type="GeneID" id="25771984"/>
<dbReference type="CDD" id="cd01115">
    <property type="entry name" value="SLC13_permease"/>
    <property type="match status" value="1"/>
</dbReference>
<evidence type="ECO:0000259" key="8">
    <source>
        <dbReference type="PROSITE" id="PS51382"/>
    </source>
</evidence>
<sequence length="839" mass="92800">MKFSHSLQFNAVPEWKEHYLAYSALKKLIYELQELVLENDNSNTASSKLATSQTSDNDVRSNLAGLELSGAAKWKVSLMDKMGSLRRKKEEATTETLELESISEQETLDLAKVDLDKVSPTKVFETALLKELRKIDRFYTAQEKVIFSEIDRLLKDLHYYKETQDDLQRVKTNDRLDRFSKDVERDAGDDDEDDLESTTAFSTLLSDRELNLSFQHEVSYKKRIVQAFIELSELKSFIELNKIGFSKVCKKFDKVLEQHIRERFVESLSSRSEVFSAATLVKIDDYLDELVEVYAGVTRDSIEAARAFLRSHLREHIVFERSTVWKEMIGIEKDKHNAKGSNVLTGDEAELKGMFQVEMYSTEVSWLPFRLGVPKFLFGWTAFKIALAILAGGILLGVKTLNDRTQGNCLAVVAVCAILWATEAIPLFATSLLVPFLVVTCNVLKDADTGEVMDAADAATYIFGTMWNSTIMLLIGGFTLAAALSKYNIARIASSYILFFAGTSPRRILLAIMVVALFLSMWISNVAAPVLAYSLIGPLLKSIPTESGFAQALVLGIALVSDVGGMSTPISSPQNIIAIEALDPHPSWGNWFSFSIPLCLIGLFVVWLEMILTFKINTVKIKPIKPIRAAFTLKQYYICFVSVLTIVLWCLESQLESRLGSSGIISIVPIIAFYGTGLLTTTDVNNYPWSIVLLAMGGIALGKAVSSSGLLHTIATSLSDRIHTYPPIAILAIFGVLCVVFATFVSHTVSALILIPLVQSVGQELDQEFLLVCGITLIASVGMALPMSGFPNSIAISMTDDLGKRYLSTSLFISRGVPISLVMFVMIITVGYGIMSSIK</sequence>
<feature type="transmembrane region" description="Helical" evidence="7">
    <location>
        <begin position="769"/>
        <end position="790"/>
    </location>
</feature>
<dbReference type="STRING" id="871575.W1Q953"/>
<comment type="subcellular location">
    <subcellularLocation>
        <location evidence="1">Membrane</location>
        <topology evidence="1">Multi-pass membrane protein</topology>
    </subcellularLocation>
</comment>